<evidence type="ECO:0000313" key="2">
    <source>
        <dbReference type="Proteomes" id="UP001163166"/>
    </source>
</evidence>
<accession>A0AAX3DUR3</accession>
<dbReference type="RefSeq" id="WP_264074146.1">
    <property type="nucleotide sequence ID" value="NZ_CP076676.1"/>
</dbReference>
<sequence>MILINRNGRVPSEIEHQIREGASSLLDSYFWPDELIAETPEASDLIEMVEAVSPLLAAMLESYGRPIGANEFVIWVTHSSSSSSRYFHVTPPNAPPIHLILLDLRIYYEVASVLFVSPIGHDRPDADIASSLLQIALASRLASRQDPTLERFVLGLVAKAPIYKTTRDANEALPPSFEKLIKSSGLGAADIHLLGAAIVLFVLSHEFAHLAFKLAPNIREMYATNVAAAIKALSKDRAHSEQHDKEEKDFVKRHTSCDAAAGFLHTDMLSELATKEDEIERQLSEADREEVMADLFAIDSTSQILFEGNDRLNGDTIDLFRESLSTLWFINWRLTSSIRLALHSDEHVSIEMRPGTQSERISQQQDNFGHMQARAERLNQSFNARQRMCSQWLDVAMFTRMKDNAFKGASGRTISSVLTGGYHFPFLWRRFMIDLQLSFIQPEDQFSMLVLSSRGRALQGLFAPNSSTATLRKDADPFAFYLFGQSPLTDN</sequence>
<evidence type="ECO:0000313" key="1">
    <source>
        <dbReference type="EMBL" id="UYO38592.1"/>
    </source>
</evidence>
<protein>
    <recommendedName>
        <fullName evidence="3">Peptidase M48 domain-containing protein</fullName>
    </recommendedName>
</protein>
<dbReference type="Proteomes" id="UP001163166">
    <property type="component" value="Chromosome"/>
</dbReference>
<gene>
    <name evidence="1" type="ORF">KQX62_17995</name>
</gene>
<reference evidence="1" key="1">
    <citation type="journal article" date="2022" name="Biol. Control">
        <title>In silico genomic analysis of Rhodopseudomonas palustris strains revealed potential biocontrol agents and crop yield enhancers.</title>
        <authorList>
            <person name="Surachat K."/>
            <person name="Kantachote D."/>
            <person name="Deachamag P."/>
            <person name="Wonglapsuwan M."/>
        </authorList>
    </citation>
    <scope>NUCLEOTIDE SEQUENCE</scope>
    <source>
        <strain evidence="1">TLS06</strain>
    </source>
</reference>
<name>A0AAX3DUR3_RHOPL</name>
<dbReference type="AlphaFoldDB" id="A0AAX3DUR3"/>
<evidence type="ECO:0008006" key="3">
    <source>
        <dbReference type="Google" id="ProtNLM"/>
    </source>
</evidence>
<proteinExistence type="predicted"/>
<organism evidence="1 2">
    <name type="scientific">Rhodopseudomonas palustris</name>
    <dbReference type="NCBI Taxonomy" id="1076"/>
    <lineage>
        <taxon>Bacteria</taxon>
        <taxon>Pseudomonadati</taxon>
        <taxon>Pseudomonadota</taxon>
        <taxon>Alphaproteobacteria</taxon>
        <taxon>Hyphomicrobiales</taxon>
        <taxon>Nitrobacteraceae</taxon>
        <taxon>Rhodopseudomonas</taxon>
    </lineage>
</organism>
<dbReference type="EMBL" id="CP076676">
    <property type="protein sequence ID" value="UYO38592.1"/>
    <property type="molecule type" value="Genomic_DNA"/>
</dbReference>